<reference evidence="2 3" key="1">
    <citation type="submission" date="2022-05" db="EMBL/GenBank/DDBJ databases">
        <title>Streptomyces sp. nov. RY43-2 isolated from soil of a peat swamp forest.</title>
        <authorList>
            <person name="Kanchanasin P."/>
            <person name="Tanasupawat S."/>
            <person name="Phongsopitanun W."/>
        </authorList>
    </citation>
    <scope>NUCLEOTIDE SEQUENCE [LARGE SCALE GENOMIC DNA]</scope>
    <source>
        <strain evidence="2 3">RY43-2</strain>
    </source>
</reference>
<feature type="signal peptide" evidence="1">
    <location>
        <begin position="1"/>
        <end position="40"/>
    </location>
</feature>
<proteinExistence type="predicted"/>
<organism evidence="2 3">
    <name type="scientific">Streptomyces macrolidinus</name>
    <dbReference type="NCBI Taxonomy" id="2952607"/>
    <lineage>
        <taxon>Bacteria</taxon>
        <taxon>Bacillati</taxon>
        <taxon>Actinomycetota</taxon>
        <taxon>Actinomycetes</taxon>
        <taxon>Kitasatosporales</taxon>
        <taxon>Streptomycetaceae</taxon>
        <taxon>Streptomyces</taxon>
    </lineage>
</organism>
<accession>A0ABT0ZEY4</accession>
<dbReference type="EMBL" id="JAMWMR010000011">
    <property type="protein sequence ID" value="MCN9242141.1"/>
    <property type="molecule type" value="Genomic_DNA"/>
</dbReference>
<protein>
    <submittedName>
        <fullName evidence="2">Uncharacterized protein</fullName>
    </submittedName>
</protein>
<sequence length="54" mass="5462">MRGEVAVLRRTAARYSRSVAAALIAVAALTMAAQFGPAQATESGNPSYVPSAGP</sequence>
<gene>
    <name evidence="2" type="ORF">NGF19_15310</name>
</gene>
<evidence type="ECO:0000313" key="3">
    <source>
        <dbReference type="Proteomes" id="UP001523219"/>
    </source>
</evidence>
<comment type="caution">
    <text evidence="2">The sequence shown here is derived from an EMBL/GenBank/DDBJ whole genome shotgun (WGS) entry which is preliminary data.</text>
</comment>
<keyword evidence="1" id="KW-0732">Signal</keyword>
<evidence type="ECO:0000256" key="1">
    <source>
        <dbReference type="SAM" id="SignalP"/>
    </source>
</evidence>
<keyword evidence="3" id="KW-1185">Reference proteome</keyword>
<feature type="chain" id="PRO_5047529252" evidence="1">
    <location>
        <begin position="41"/>
        <end position="54"/>
    </location>
</feature>
<dbReference type="Proteomes" id="UP001523219">
    <property type="component" value="Unassembled WGS sequence"/>
</dbReference>
<evidence type="ECO:0000313" key="2">
    <source>
        <dbReference type="EMBL" id="MCN9242141.1"/>
    </source>
</evidence>
<dbReference type="RefSeq" id="WP_252425436.1">
    <property type="nucleotide sequence ID" value="NZ_JAMWMR010000011.1"/>
</dbReference>
<name>A0ABT0ZEY4_9ACTN</name>